<feature type="signal peptide" evidence="1">
    <location>
        <begin position="1"/>
        <end position="22"/>
    </location>
</feature>
<dbReference type="EMBL" id="CAVP010058301">
    <property type="protein sequence ID" value="CDL94398.1"/>
    <property type="molecule type" value="Genomic_DNA"/>
</dbReference>
<reference evidence="2" key="2">
    <citation type="submission" date="2013-05" db="EMBL/GenBank/DDBJ databases">
        <title>The genome and transcriptome of Haemonchus contortus: a key model parasite for drug and vaccine discovery.</title>
        <authorList>
            <person name="Laing R."/>
            <person name="Kikuchi T."/>
            <person name="Martinelli A."/>
            <person name="Tsai I.J."/>
            <person name="Beech R.N."/>
            <person name="Redman E."/>
            <person name="Holroyd N."/>
            <person name="Bartley D.J."/>
            <person name="Beasley H."/>
            <person name="Britton C."/>
            <person name="Curran D."/>
            <person name="Devaney E."/>
            <person name="Gilabert A."/>
            <person name="Jackson F."/>
            <person name="Hunt M."/>
            <person name="Johnston S."/>
            <person name="Kryukov I."/>
            <person name="Li K."/>
            <person name="Morrison A.A."/>
            <person name="Reid A.J."/>
            <person name="Sargison N."/>
            <person name="Saunders G."/>
            <person name="Wasmuth J.D."/>
            <person name="Wolstenholme A."/>
            <person name="Berriman M."/>
            <person name="Gilleard J.S."/>
            <person name="Cotton J.A."/>
        </authorList>
    </citation>
    <scope>NUCLEOTIDE SEQUENCE [LARGE SCALE GENOMIC DNA]</scope>
    <source>
        <strain evidence="2">ISE/inbred ISE</strain>
    </source>
</reference>
<feature type="chain" id="PRO_5004881103" evidence="1">
    <location>
        <begin position="23"/>
        <end position="70"/>
    </location>
</feature>
<evidence type="ECO:0000313" key="2">
    <source>
        <dbReference type="EMBL" id="CDL94398.1"/>
    </source>
</evidence>
<sequence length="70" mass="7786">MVWPSKTLAVVVFILQIAQSPSCTFTEIYRAVSSLPDPISTNPSTSLYECLKACYLIEICKYAQFSSTTE</sequence>
<dbReference type="AlphaFoldDB" id="W6NAQ9"/>
<accession>W6NAQ9</accession>
<reference evidence="2" key="1">
    <citation type="submission" date="2013-03" db="EMBL/GenBank/DDBJ databases">
        <authorList>
            <person name="Aslett M."/>
        </authorList>
    </citation>
    <scope>NUCLEOTIDE SEQUENCE [LARGE SCALE GENOMIC DNA]</scope>
    <source>
        <strain evidence="2">ISE/inbred ISE</strain>
    </source>
</reference>
<comment type="caution">
    <text evidence="2">The sequence shown here is derived from an EMBL/GenBank/DDBJ whole genome shotgun (WGS) entry which is preliminary data.</text>
</comment>
<gene>
    <name evidence="2" type="ORF">HCOI_00889700</name>
</gene>
<organism evidence="2">
    <name type="scientific">Haemonchus contortus</name>
    <name type="common">Barber pole worm</name>
    <dbReference type="NCBI Taxonomy" id="6289"/>
    <lineage>
        <taxon>Eukaryota</taxon>
        <taxon>Metazoa</taxon>
        <taxon>Ecdysozoa</taxon>
        <taxon>Nematoda</taxon>
        <taxon>Chromadorea</taxon>
        <taxon>Rhabditida</taxon>
        <taxon>Rhabditina</taxon>
        <taxon>Rhabditomorpha</taxon>
        <taxon>Strongyloidea</taxon>
        <taxon>Trichostrongylidae</taxon>
        <taxon>Haemonchus</taxon>
    </lineage>
</organism>
<keyword evidence="1" id="KW-0732">Signal</keyword>
<protein>
    <submittedName>
        <fullName evidence="2">Uncharacterized protein</fullName>
    </submittedName>
</protein>
<name>W6NAQ9_HAECO</name>
<evidence type="ECO:0000256" key="1">
    <source>
        <dbReference type="SAM" id="SignalP"/>
    </source>
</evidence>
<proteinExistence type="predicted"/>